<dbReference type="Proteomes" id="UP000292362">
    <property type="component" value="Unassembled WGS sequence"/>
</dbReference>
<protein>
    <submittedName>
        <fullName evidence="1">Uncharacterized protein</fullName>
    </submittedName>
</protein>
<sequence>MTMNTDDKVIFLSDITLEEEYEILQSIKRAKPVEIPPVVQKRICGNSLLDDKDYLFQSINFLWKEQIYDRNSALSSIVFCLLACEPFSNLLKILSTKNRSTKKFFPLAEILSALIDFLEEEKDSKSFNEIREKLVKIIPDGDKKDSSMIYKSILDILHKEFLSSYYFEEVDWEIQEEEKLSKIHIYEEYSPIVEIFQGKFKCLEKELKIKYFESLNIKQSSKDEKIEKILEMYEVSTDKGLKYENDIIKGVESTPIVLVANLNSAKNDFISKNIKFAGEKYKLVSVLSKSEDSYISYVLSGTEWICCLGKPSIFDSVSKFKGFPLMAFYVKNHQN</sequence>
<comment type="caution">
    <text evidence="1">The sequence shown here is derived from an EMBL/GenBank/DDBJ whole genome shotgun (WGS) entry which is preliminary data.</text>
</comment>
<evidence type="ECO:0000313" key="2">
    <source>
        <dbReference type="Proteomes" id="UP000292362"/>
    </source>
</evidence>
<proteinExistence type="predicted"/>
<reference evidence="1 2" key="1">
    <citation type="submission" date="2017-12" db="EMBL/GenBank/DDBJ databases">
        <authorList>
            <person name="Pombert J.-F."/>
            <person name="Haag K.L."/>
            <person name="Ebert D."/>
        </authorList>
    </citation>
    <scope>NUCLEOTIDE SEQUENCE [LARGE SCALE GENOMIC DNA]</scope>
    <source>
        <strain evidence="1">FI-OER-3-3</strain>
    </source>
</reference>
<dbReference type="VEuPathDB" id="MicrosporidiaDB:CWI37_0135p0040"/>
<dbReference type="SUPFAM" id="SSF54001">
    <property type="entry name" value="Cysteine proteinases"/>
    <property type="match status" value="1"/>
</dbReference>
<evidence type="ECO:0000313" key="1">
    <source>
        <dbReference type="EMBL" id="TBU04440.1"/>
    </source>
</evidence>
<dbReference type="EMBL" id="PITJ01000135">
    <property type="protein sequence ID" value="TBU04440.1"/>
    <property type="molecule type" value="Genomic_DNA"/>
</dbReference>
<gene>
    <name evidence="1" type="ORF">CWI37_0135p0040</name>
</gene>
<accession>A0A4Q9LC48</accession>
<dbReference type="InterPro" id="IPR038765">
    <property type="entry name" value="Papain-like_cys_pep_sf"/>
</dbReference>
<dbReference type="Gene3D" id="3.90.70.10">
    <property type="entry name" value="Cysteine proteinases"/>
    <property type="match status" value="1"/>
</dbReference>
<name>A0A4Q9LC48_9MICR</name>
<organism evidence="1 2">
    <name type="scientific">Hamiltosporidium tvaerminnensis</name>
    <dbReference type="NCBI Taxonomy" id="1176355"/>
    <lineage>
        <taxon>Eukaryota</taxon>
        <taxon>Fungi</taxon>
        <taxon>Fungi incertae sedis</taxon>
        <taxon>Microsporidia</taxon>
        <taxon>Dubosqiidae</taxon>
        <taxon>Hamiltosporidium</taxon>
    </lineage>
</organism>
<dbReference type="AlphaFoldDB" id="A0A4Q9LC48"/>